<sequence>MYYDLAASIVRLPQNKSAIDLLTQHEFVWAEYGEELAQWATIASNTPGLEAVSARVSGGKIKYTYKGKSVVVPLEESRNDNLISVYTLSQLVREDAELRMCIDTTGNSEQAFLVLPPAQWKRLEDECGKEAVRFRFFALPPSLKAFFAQAFVAENLHMYDQD</sequence>
<gene>
    <name evidence="1" type="ORF">F0185_13845</name>
</gene>
<dbReference type="Proteomes" id="UP000785613">
    <property type="component" value="Unassembled WGS sequence"/>
</dbReference>
<dbReference type="RefSeq" id="WP_167225373.1">
    <property type="nucleotide sequence ID" value="NZ_VUYU01000008.1"/>
</dbReference>
<name>A0ABX0LQL2_9BURK</name>
<comment type="caution">
    <text evidence="1">The sequence shown here is derived from an EMBL/GenBank/DDBJ whole genome shotgun (WGS) entry which is preliminary data.</text>
</comment>
<proteinExistence type="predicted"/>
<reference evidence="1 2" key="1">
    <citation type="submission" date="2019-09" db="EMBL/GenBank/DDBJ databases">
        <title>Taxonomy of Antarctic Massilia spp.: description of Massilia rubra sp. nov., Massilia aquatica sp. nov., Massilia mucilaginosa sp. nov., Massilia frigida sp. nov. isolated from streams, lakes and regoliths.</title>
        <authorList>
            <person name="Holochova P."/>
            <person name="Sedlacek I."/>
            <person name="Kralova S."/>
            <person name="Maslanova I."/>
            <person name="Busse H.-J."/>
            <person name="Stankova E."/>
            <person name="Vrbovska V."/>
            <person name="Kovarovic V."/>
            <person name="Bartak M."/>
            <person name="Svec P."/>
            <person name="Pantucek R."/>
        </authorList>
    </citation>
    <scope>NUCLEOTIDE SEQUENCE [LARGE SCALE GENOMIC DNA]</scope>
    <source>
        <strain evidence="1 2">CCM 8692</strain>
    </source>
</reference>
<dbReference type="EMBL" id="VUYU01000008">
    <property type="protein sequence ID" value="NHZ34666.1"/>
    <property type="molecule type" value="Genomic_DNA"/>
</dbReference>
<evidence type="ECO:0000313" key="2">
    <source>
        <dbReference type="Proteomes" id="UP000785613"/>
    </source>
</evidence>
<accession>A0ABX0LQL2</accession>
<organism evidence="1 2">
    <name type="scientific">Massilia rubra</name>
    <dbReference type="NCBI Taxonomy" id="2607910"/>
    <lineage>
        <taxon>Bacteria</taxon>
        <taxon>Pseudomonadati</taxon>
        <taxon>Pseudomonadota</taxon>
        <taxon>Betaproteobacteria</taxon>
        <taxon>Burkholderiales</taxon>
        <taxon>Oxalobacteraceae</taxon>
        <taxon>Telluria group</taxon>
        <taxon>Massilia</taxon>
    </lineage>
</organism>
<evidence type="ECO:0000313" key="1">
    <source>
        <dbReference type="EMBL" id="NHZ34666.1"/>
    </source>
</evidence>
<protein>
    <submittedName>
        <fullName evidence="1">Uncharacterized protein</fullName>
    </submittedName>
</protein>
<keyword evidence="2" id="KW-1185">Reference proteome</keyword>